<feature type="compositionally biased region" description="Basic and acidic residues" evidence="6">
    <location>
        <begin position="249"/>
        <end position="261"/>
    </location>
</feature>
<feature type="compositionally biased region" description="Basic residues" evidence="6">
    <location>
        <begin position="234"/>
        <end position="248"/>
    </location>
</feature>
<name>A0AAV2KYA4_KNICA</name>
<dbReference type="Gene3D" id="2.60.120.1000">
    <property type="match status" value="1"/>
</dbReference>
<evidence type="ECO:0000256" key="5">
    <source>
        <dbReference type="SAM" id="Coils"/>
    </source>
</evidence>
<feature type="region of interest" description="Disordered" evidence="6">
    <location>
        <begin position="230"/>
        <end position="272"/>
    </location>
</feature>
<proteinExistence type="predicted"/>
<feature type="compositionally biased region" description="Gly residues" evidence="6">
    <location>
        <begin position="135"/>
        <end position="144"/>
    </location>
</feature>
<evidence type="ECO:0000313" key="9">
    <source>
        <dbReference type="Proteomes" id="UP001497482"/>
    </source>
</evidence>
<comment type="subcellular location">
    <subcellularLocation>
        <location evidence="1">Secreted</location>
    </subcellularLocation>
</comment>
<dbReference type="InterPro" id="IPR000885">
    <property type="entry name" value="Fib_collagen_C"/>
</dbReference>
<reference evidence="8 9" key="1">
    <citation type="submission" date="2024-04" db="EMBL/GenBank/DDBJ databases">
        <authorList>
            <person name="Waldvogel A.-M."/>
            <person name="Schoenle A."/>
        </authorList>
    </citation>
    <scope>NUCLEOTIDE SEQUENCE [LARGE SCALE GENOMIC DNA]</scope>
</reference>
<dbReference type="AlphaFoldDB" id="A0AAV2KYA4"/>
<dbReference type="Pfam" id="PF01410">
    <property type="entry name" value="COLFI"/>
    <property type="match status" value="1"/>
</dbReference>
<keyword evidence="9" id="KW-1185">Reference proteome</keyword>
<dbReference type="InterPro" id="IPR004244">
    <property type="entry name" value="Transposase_22"/>
</dbReference>
<evidence type="ECO:0000256" key="4">
    <source>
        <dbReference type="ARBA" id="ARBA00023119"/>
    </source>
</evidence>
<protein>
    <recommendedName>
        <fullName evidence="7">Fibrillar collagen NC1 domain-containing protein</fullName>
    </recommendedName>
</protein>
<accession>A0AAV2KYA4</accession>
<feature type="region of interest" description="Disordered" evidence="6">
    <location>
        <begin position="74"/>
        <end position="165"/>
    </location>
</feature>
<keyword evidence="2" id="KW-0964">Secreted</keyword>
<evidence type="ECO:0000259" key="7">
    <source>
        <dbReference type="Pfam" id="PF01410"/>
    </source>
</evidence>
<dbReference type="GO" id="GO:0005576">
    <property type="term" value="C:extracellular region"/>
    <property type="evidence" value="ECO:0007669"/>
    <property type="project" value="UniProtKB-SubCell"/>
</dbReference>
<dbReference type="InterPro" id="IPR008160">
    <property type="entry name" value="Collagen"/>
</dbReference>
<feature type="compositionally biased region" description="Polar residues" evidence="6">
    <location>
        <begin position="1"/>
        <end position="11"/>
    </location>
</feature>
<feature type="compositionally biased region" description="Gly residues" evidence="6">
    <location>
        <begin position="81"/>
        <end position="90"/>
    </location>
</feature>
<feature type="coiled-coil region" evidence="5">
    <location>
        <begin position="417"/>
        <end position="472"/>
    </location>
</feature>
<sequence>MKVTSGNQGQQALRGLEETLGNMDHQGLNATRGEKGTVGWKGDKGPCGELGNAGKKGAQGPSGLEGFQGIVGATGLSGPSGLDGGTGEQGKQGVDGPKGERGLTGFEGLRGPRGEKGREGQLGFTGVPGPIGEMGKSGDGGLEGEPGIKDQQAHRDQREIWGSQEEREIKGFKANLDLEGSREDQDYQDNMGIQQGLSGLDGLLGVEGNEGDLGDIGFKGPHGTIGLPGVRGKPGAHGHQRLRQRHVRARPEEDPVTEGHQKTHRQRPKRLQTNDQSSIWPLGYYFMDPNQGCPYDALKVFCNFTAGGTTCLKPQNPQKNMQWKLEKSSISWLSQEHGGNKVKSFWPQSFNEMKTSRVNKDKKDTLSEVAEGAQDGGQADSDIPDGLDPALAKALSLMTANIIKVIDEKLSPLAETIHKHAAELQTASKRLDEAEARLLATEEAAATHEPRIIELEKQVSALKNSLDMAENYNRRLNIRVVGLAEDTEKGQPVDFFETWLPNVLKLTTKAGRVKLERAHRSLAPKPDPDKRPRSLLLRFHSFRDKQRVMEAARRASNDGGLIHNGSRLSFFSDFSSAVVKRRKEYDAVKQLLRERGIPYAMLFPATLQVTHGGSRRKFTTPGEAHDYIDTMSG</sequence>
<organism evidence="8 9">
    <name type="scientific">Knipowitschia caucasica</name>
    <name type="common">Caucasian dwarf goby</name>
    <name type="synonym">Pomatoschistus caucasicus</name>
    <dbReference type="NCBI Taxonomy" id="637954"/>
    <lineage>
        <taxon>Eukaryota</taxon>
        <taxon>Metazoa</taxon>
        <taxon>Chordata</taxon>
        <taxon>Craniata</taxon>
        <taxon>Vertebrata</taxon>
        <taxon>Euteleostomi</taxon>
        <taxon>Actinopterygii</taxon>
        <taxon>Neopterygii</taxon>
        <taxon>Teleostei</taxon>
        <taxon>Neoteleostei</taxon>
        <taxon>Acanthomorphata</taxon>
        <taxon>Gobiaria</taxon>
        <taxon>Gobiiformes</taxon>
        <taxon>Gobioidei</taxon>
        <taxon>Gobiidae</taxon>
        <taxon>Gobiinae</taxon>
        <taxon>Knipowitschia</taxon>
    </lineage>
</organism>
<evidence type="ECO:0000256" key="2">
    <source>
        <dbReference type="ARBA" id="ARBA00022525"/>
    </source>
</evidence>
<feature type="compositionally biased region" description="Basic and acidic residues" evidence="6">
    <location>
        <begin position="110"/>
        <end position="119"/>
    </location>
</feature>
<keyword evidence="4" id="KW-0176">Collagen</keyword>
<keyword evidence="3" id="KW-0272">Extracellular matrix</keyword>
<evidence type="ECO:0000256" key="6">
    <source>
        <dbReference type="SAM" id="MobiDB-lite"/>
    </source>
</evidence>
<dbReference type="GO" id="GO:0005201">
    <property type="term" value="F:extracellular matrix structural constituent"/>
    <property type="evidence" value="ECO:0007669"/>
    <property type="project" value="InterPro"/>
</dbReference>
<keyword evidence="5" id="KW-0175">Coiled coil</keyword>
<feature type="region of interest" description="Disordered" evidence="6">
    <location>
        <begin position="1"/>
        <end position="40"/>
    </location>
</feature>
<gene>
    <name evidence="8" type="ORF">KC01_LOCUS22732</name>
</gene>
<evidence type="ECO:0000313" key="8">
    <source>
        <dbReference type="EMBL" id="CAL1593678.1"/>
    </source>
</evidence>
<feature type="domain" description="Fibrillar collagen NC1" evidence="7">
    <location>
        <begin position="259"/>
        <end position="342"/>
    </location>
</feature>
<dbReference type="Proteomes" id="UP001497482">
    <property type="component" value="Chromosome 2"/>
</dbReference>
<dbReference type="FunFam" id="3.30.70.1820:FF:000004">
    <property type="entry name" value="Uncharacterized protein"/>
    <property type="match status" value="1"/>
</dbReference>
<evidence type="ECO:0000256" key="3">
    <source>
        <dbReference type="ARBA" id="ARBA00022530"/>
    </source>
</evidence>
<evidence type="ECO:0000256" key="1">
    <source>
        <dbReference type="ARBA" id="ARBA00004613"/>
    </source>
</evidence>
<dbReference type="EMBL" id="OZ035824">
    <property type="protein sequence ID" value="CAL1593678.1"/>
    <property type="molecule type" value="Genomic_DNA"/>
</dbReference>
<feature type="compositionally biased region" description="Basic and acidic residues" evidence="6">
    <location>
        <begin position="146"/>
        <end position="165"/>
    </location>
</feature>
<dbReference type="Gene3D" id="3.30.70.1820">
    <property type="entry name" value="L1 transposable element, RRM domain"/>
    <property type="match status" value="1"/>
</dbReference>
<dbReference type="GO" id="GO:0005581">
    <property type="term" value="C:collagen trimer"/>
    <property type="evidence" value="ECO:0007669"/>
    <property type="project" value="UniProtKB-KW"/>
</dbReference>
<dbReference type="Pfam" id="PF01391">
    <property type="entry name" value="Collagen"/>
    <property type="match status" value="2"/>
</dbReference>
<dbReference type="PANTHER" id="PTHR11505">
    <property type="entry name" value="L1 TRANSPOSABLE ELEMENT-RELATED"/>
    <property type="match status" value="1"/>
</dbReference>